<keyword evidence="1" id="KW-0479">Metal-binding</keyword>
<dbReference type="AlphaFoldDB" id="A0A7J7SMH7"/>
<protein>
    <submittedName>
        <fullName evidence="8">Uncharacterized protein</fullName>
    </submittedName>
</protein>
<evidence type="ECO:0000256" key="3">
    <source>
        <dbReference type="ARBA" id="ARBA00022771"/>
    </source>
</evidence>
<dbReference type="InterPro" id="IPR036236">
    <property type="entry name" value="Znf_C2H2_sf"/>
</dbReference>
<accession>A0A7J7SMH7</accession>
<dbReference type="PANTHER" id="PTHR23232">
    <property type="entry name" value="KRAB DOMAIN C2H2 ZINC FINGER"/>
    <property type="match status" value="1"/>
</dbReference>
<dbReference type="InterPro" id="IPR050169">
    <property type="entry name" value="Krueppel_C2H2_ZnF"/>
</dbReference>
<dbReference type="GO" id="GO:0006355">
    <property type="term" value="P:regulation of DNA-templated transcription"/>
    <property type="evidence" value="ECO:0007669"/>
    <property type="project" value="InterPro"/>
</dbReference>
<name>A0A7J7SMH7_RHIFE</name>
<keyword evidence="2" id="KW-0677">Repeat</keyword>
<dbReference type="SUPFAM" id="SSF109640">
    <property type="entry name" value="KRAB domain (Kruppel-associated box)"/>
    <property type="match status" value="1"/>
</dbReference>
<dbReference type="PROSITE" id="PS50805">
    <property type="entry name" value="KRAB"/>
    <property type="match status" value="1"/>
</dbReference>
<evidence type="ECO:0000256" key="2">
    <source>
        <dbReference type="ARBA" id="ARBA00022737"/>
    </source>
</evidence>
<sequence length="224" mass="25047">MAAVALSGPAQGSVTFEDVAVFFSWEEWELLDEAQRHLYHDVMLENLRLITSPGCWCGAEDEAPEQSISVERVSQVRSSKAGLSSQRAHPCERCTPVLKDILHLADHQGRTHHGQKLCRLASCGKQLYFSANLPQHQTQNIGEKPFRIDVSRASFGNDCTFHVSGKRFTCWVVGKDFLATSGFLQVQTTNTEETSNTGTKYVAAFTRQKTHYNPQECTKALRTL</sequence>
<evidence type="ECO:0000313" key="8">
    <source>
        <dbReference type="EMBL" id="KAF6289513.1"/>
    </source>
</evidence>
<dbReference type="Pfam" id="PF01352">
    <property type="entry name" value="KRAB"/>
    <property type="match status" value="1"/>
</dbReference>
<evidence type="ECO:0000256" key="1">
    <source>
        <dbReference type="ARBA" id="ARBA00022723"/>
    </source>
</evidence>
<dbReference type="InterPro" id="IPR036051">
    <property type="entry name" value="KRAB_dom_sf"/>
</dbReference>
<gene>
    <name evidence="8" type="ORF">mRhiFer1_018892</name>
</gene>
<evidence type="ECO:0000259" key="6">
    <source>
        <dbReference type="PROSITE" id="PS50157"/>
    </source>
</evidence>
<evidence type="ECO:0000256" key="5">
    <source>
        <dbReference type="PROSITE-ProRule" id="PRU00042"/>
    </source>
</evidence>
<dbReference type="InterPro" id="IPR001909">
    <property type="entry name" value="KRAB"/>
</dbReference>
<evidence type="ECO:0000259" key="7">
    <source>
        <dbReference type="PROSITE" id="PS50805"/>
    </source>
</evidence>
<dbReference type="CDD" id="cd07765">
    <property type="entry name" value="KRAB_A-box"/>
    <property type="match status" value="1"/>
</dbReference>
<dbReference type="PROSITE" id="PS00028">
    <property type="entry name" value="ZINC_FINGER_C2H2_1"/>
    <property type="match status" value="1"/>
</dbReference>
<dbReference type="SUPFAM" id="SSF57667">
    <property type="entry name" value="beta-beta-alpha zinc fingers"/>
    <property type="match status" value="1"/>
</dbReference>
<proteinExistence type="predicted"/>
<feature type="domain" description="KRAB" evidence="7">
    <location>
        <begin position="14"/>
        <end position="89"/>
    </location>
</feature>
<reference evidence="8 9" key="1">
    <citation type="journal article" date="2020" name="Nature">
        <title>Six reference-quality genomes reveal evolution of bat adaptations.</title>
        <authorList>
            <person name="Jebb D."/>
            <person name="Huang Z."/>
            <person name="Pippel M."/>
            <person name="Hughes G.M."/>
            <person name="Lavrichenko K."/>
            <person name="Devanna P."/>
            <person name="Winkler S."/>
            <person name="Jermiin L.S."/>
            <person name="Skirmuntt E.C."/>
            <person name="Katzourakis A."/>
            <person name="Burkitt-Gray L."/>
            <person name="Ray D.A."/>
            <person name="Sullivan K.A.M."/>
            <person name="Roscito J.G."/>
            <person name="Kirilenko B.M."/>
            <person name="Davalos L.M."/>
            <person name="Corthals A.P."/>
            <person name="Power M.L."/>
            <person name="Jones G."/>
            <person name="Ransome R.D."/>
            <person name="Dechmann D.K.N."/>
            <person name="Locatelli A.G."/>
            <person name="Puechmaille S.J."/>
            <person name="Fedrigo O."/>
            <person name="Jarvis E.D."/>
            <person name="Hiller M."/>
            <person name="Vernes S.C."/>
            <person name="Myers E.W."/>
            <person name="Teeling E.C."/>
        </authorList>
    </citation>
    <scope>NUCLEOTIDE SEQUENCE [LARGE SCALE GENOMIC DNA]</scope>
    <source>
        <strain evidence="8">MRhiFer1</strain>
        <tissue evidence="8">Lung</tissue>
    </source>
</reference>
<dbReference type="Gene3D" id="3.30.160.60">
    <property type="entry name" value="Classic Zinc Finger"/>
    <property type="match status" value="1"/>
</dbReference>
<evidence type="ECO:0000256" key="4">
    <source>
        <dbReference type="ARBA" id="ARBA00022833"/>
    </source>
</evidence>
<dbReference type="EMBL" id="JACAGC010000022">
    <property type="protein sequence ID" value="KAF6289513.1"/>
    <property type="molecule type" value="Genomic_DNA"/>
</dbReference>
<dbReference type="PROSITE" id="PS50157">
    <property type="entry name" value="ZINC_FINGER_C2H2_2"/>
    <property type="match status" value="1"/>
</dbReference>
<comment type="caution">
    <text evidence="8">The sequence shown here is derived from an EMBL/GenBank/DDBJ whole genome shotgun (WGS) entry which is preliminary data.</text>
</comment>
<keyword evidence="3 5" id="KW-0863">Zinc-finger</keyword>
<keyword evidence="4" id="KW-0862">Zinc</keyword>
<organism evidence="8 9">
    <name type="scientific">Rhinolophus ferrumequinum</name>
    <name type="common">Greater horseshoe bat</name>
    <dbReference type="NCBI Taxonomy" id="59479"/>
    <lineage>
        <taxon>Eukaryota</taxon>
        <taxon>Metazoa</taxon>
        <taxon>Chordata</taxon>
        <taxon>Craniata</taxon>
        <taxon>Vertebrata</taxon>
        <taxon>Euteleostomi</taxon>
        <taxon>Mammalia</taxon>
        <taxon>Eutheria</taxon>
        <taxon>Laurasiatheria</taxon>
        <taxon>Chiroptera</taxon>
        <taxon>Yinpterochiroptera</taxon>
        <taxon>Rhinolophoidea</taxon>
        <taxon>Rhinolophidae</taxon>
        <taxon>Rhinolophinae</taxon>
        <taxon>Rhinolophus</taxon>
    </lineage>
</organism>
<evidence type="ECO:0000313" key="9">
    <source>
        <dbReference type="Proteomes" id="UP000585614"/>
    </source>
</evidence>
<dbReference type="Proteomes" id="UP000585614">
    <property type="component" value="Unassembled WGS sequence"/>
</dbReference>
<dbReference type="PANTHER" id="PTHR23232:SF157">
    <property type="entry name" value="ZINC FINGER PROTEIN 525"/>
    <property type="match status" value="1"/>
</dbReference>
<dbReference type="Gene3D" id="6.10.140.140">
    <property type="match status" value="1"/>
</dbReference>
<feature type="domain" description="C2H2-type" evidence="6">
    <location>
        <begin position="116"/>
        <end position="145"/>
    </location>
</feature>
<dbReference type="InterPro" id="IPR013087">
    <property type="entry name" value="Znf_C2H2_type"/>
</dbReference>
<dbReference type="GO" id="GO:0008270">
    <property type="term" value="F:zinc ion binding"/>
    <property type="evidence" value="ECO:0007669"/>
    <property type="project" value="UniProtKB-KW"/>
</dbReference>
<dbReference type="SMART" id="SM00349">
    <property type="entry name" value="KRAB"/>
    <property type="match status" value="1"/>
</dbReference>